<reference evidence="2 3" key="1">
    <citation type="submission" date="2020-07" db="EMBL/GenBank/DDBJ databases">
        <title>Genomic Encyclopedia of Type Strains, Phase IV (KMG-IV): sequencing the most valuable type-strain genomes for metagenomic binning, comparative biology and taxonomic classification.</title>
        <authorList>
            <person name="Goeker M."/>
        </authorList>
    </citation>
    <scope>NUCLEOTIDE SEQUENCE [LARGE SCALE GENOMIC DNA]</scope>
    <source>
        <strain evidence="2 3">DSM 45533</strain>
    </source>
</reference>
<sequence>MAAMSWFDALPMAPRYGLITVAVVGYVGGLAVLLGEPPSQLSASLLILVFAISGAVVFHSVPWVRARIGRGSQLLLGFFLVYKSLSGEFSGSVFRAVALLAGTAILLHLAALAVIRDQQLRKAVTKG</sequence>
<feature type="transmembrane region" description="Helical" evidence="1">
    <location>
        <begin position="97"/>
        <end position="115"/>
    </location>
</feature>
<evidence type="ECO:0000256" key="1">
    <source>
        <dbReference type="SAM" id="Phobius"/>
    </source>
</evidence>
<keyword evidence="3" id="KW-1185">Reference proteome</keyword>
<protein>
    <submittedName>
        <fullName evidence="2">Uncharacterized protein</fullName>
    </submittedName>
</protein>
<feature type="transmembrane region" description="Helical" evidence="1">
    <location>
        <begin position="41"/>
        <end position="61"/>
    </location>
</feature>
<keyword evidence="1" id="KW-0812">Transmembrane</keyword>
<comment type="caution">
    <text evidence="2">The sequence shown here is derived from an EMBL/GenBank/DDBJ whole genome shotgun (WGS) entry which is preliminary data.</text>
</comment>
<evidence type="ECO:0000313" key="3">
    <source>
        <dbReference type="Proteomes" id="UP000530928"/>
    </source>
</evidence>
<dbReference type="AlphaFoldDB" id="A0A7W0CJK2"/>
<evidence type="ECO:0000313" key="2">
    <source>
        <dbReference type="EMBL" id="MBA2892127.1"/>
    </source>
</evidence>
<dbReference type="Proteomes" id="UP000530928">
    <property type="component" value="Unassembled WGS sequence"/>
</dbReference>
<keyword evidence="1" id="KW-1133">Transmembrane helix</keyword>
<organism evidence="2 3">
    <name type="scientific">Nonomuraea soli</name>
    <dbReference type="NCBI Taxonomy" id="1032476"/>
    <lineage>
        <taxon>Bacteria</taxon>
        <taxon>Bacillati</taxon>
        <taxon>Actinomycetota</taxon>
        <taxon>Actinomycetes</taxon>
        <taxon>Streptosporangiales</taxon>
        <taxon>Streptosporangiaceae</taxon>
        <taxon>Nonomuraea</taxon>
    </lineage>
</organism>
<proteinExistence type="predicted"/>
<gene>
    <name evidence="2" type="ORF">HNR30_003468</name>
</gene>
<name>A0A7W0CJK2_9ACTN</name>
<accession>A0A7W0CJK2</accession>
<dbReference type="RefSeq" id="WP_181610847.1">
    <property type="nucleotide sequence ID" value="NZ_BAABAM010000002.1"/>
</dbReference>
<dbReference type="EMBL" id="JACDUR010000003">
    <property type="protein sequence ID" value="MBA2892127.1"/>
    <property type="molecule type" value="Genomic_DNA"/>
</dbReference>
<feature type="transmembrane region" description="Helical" evidence="1">
    <location>
        <begin position="16"/>
        <end position="35"/>
    </location>
</feature>
<keyword evidence="1" id="KW-0472">Membrane</keyword>